<dbReference type="STRING" id="1908205.BKG60_07275"/>
<dbReference type="RefSeq" id="WP_070946332.1">
    <property type="nucleotide sequence ID" value="NZ_MLCL01000024.1"/>
</dbReference>
<evidence type="ECO:0000256" key="1">
    <source>
        <dbReference type="SAM" id="MobiDB-lite"/>
    </source>
</evidence>
<evidence type="ECO:0000313" key="4">
    <source>
        <dbReference type="Proteomes" id="UP000179636"/>
    </source>
</evidence>
<organism evidence="3 4">
    <name type="scientific">Mycobacterium syngnathidarum</name>
    <dbReference type="NCBI Taxonomy" id="1908205"/>
    <lineage>
        <taxon>Bacteria</taxon>
        <taxon>Bacillati</taxon>
        <taxon>Actinomycetota</taxon>
        <taxon>Actinomycetes</taxon>
        <taxon>Mycobacteriales</taxon>
        <taxon>Mycobacteriaceae</taxon>
        <taxon>Mycobacterium</taxon>
    </lineage>
</organism>
<gene>
    <name evidence="3" type="ORF">BKG61_22485</name>
</gene>
<dbReference type="AlphaFoldDB" id="A0A1Q9WF18"/>
<dbReference type="InterPro" id="IPR034768">
    <property type="entry name" value="4FE4S_WBL"/>
</dbReference>
<accession>A0A1Q9WF18</accession>
<reference evidence="3 4" key="1">
    <citation type="submission" date="2016-10" db="EMBL/GenBank/DDBJ databases">
        <title>Evaluation of Human, Animal and Environmental Mycobacterium chelonae Isolates by Core Genome Phylogenomic Analysis, Targeted Gene Comparison, and Anti-microbial Susceptibility Patterns: A Tale of Mistaken Identities.</title>
        <authorList>
            <person name="Fogelson S.B."/>
            <person name="Camus A.C."/>
            <person name="Lorenz W."/>
            <person name="Vasireddy R."/>
            <person name="Vasireddy S."/>
            <person name="Smith T."/>
            <person name="Brown-Elliott B.A."/>
            <person name="Wallace R.J.Jr."/>
            <person name="Hasan N.A."/>
            <person name="Reischl U."/>
            <person name="Sanchez S."/>
        </authorList>
    </citation>
    <scope>NUCLEOTIDE SEQUENCE [LARGE SCALE GENOMIC DNA]</scope>
    <source>
        <strain evidence="3 4">24999</strain>
    </source>
</reference>
<proteinExistence type="predicted"/>
<feature type="region of interest" description="Disordered" evidence="1">
    <location>
        <begin position="72"/>
        <end position="99"/>
    </location>
</feature>
<dbReference type="EMBL" id="MLHV01000025">
    <property type="protein sequence ID" value="OHT93185.1"/>
    <property type="molecule type" value="Genomic_DNA"/>
</dbReference>
<comment type="caution">
    <text evidence="3">The sequence shown here is derived from an EMBL/GenBank/DDBJ whole genome shotgun (WGS) entry which is preliminary data.</text>
</comment>
<dbReference type="PROSITE" id="PS51674">
    <property type="entry name" value="4FE4S_WBL"/>
    <property type="match status" value="1"/>
</dbReference>
<evidence type="ECO:0000313" key="3">
    <source>
        <dbReference type="EMBL" id="OHT93185.1"/>
    </source>
</evidence>
<evidence type="ECO:0000259" key="2">
    <source>
        <dbReference type="PROSITE" id="PS51674"/>
    </source>
</evidence>
<dbReference type="OrthoDB" id="4428041at2"/>
<sequence>MSADQLTALLAAVGAAPALPGARCRGRHHLFDEQGMHEEPETAAERHQQALGLCRLCPALASCTEWFNTLKPSRRPPGVVAGRITQPKPAGRPRKDQTA</sequence>
<keyword evidence="4" id="KW-1185">Reference proteome</keyword>
<name>A0A1Q9WF18_9MYCO</name>
<accession>A0A1S1JX18</accession>
<protein>
    <recommendedName>
        <fullName evidence="2">4Fe-4S Wbl-type domain-containing protein</fullName>
    </recommendedName>
</protein>
<dbReference type="Proteomes" id="UP000179636">
    <property type="component" value="Unassembled WGS sequence"/>
</dbReference>
<feature type="domain" description="4Fe-4S Wbl-type" evidence="2">
    <location>
        <begin position="23"/>
        <end position="90"/>
    </location>
</feature>